<sequence length="626" mass="64741">MAPKPSPTTPRSKHSRNAVAFREDVRGDGSSGAPSPPDSPMATPVAPTPATKKRGLRTPSRKINALFKRSVRADKGGGVAGHQRASSEGGTLHTSRGMRLGGLAAFEAGTVDLDNDLSGLTEKGIDTLRAELAALDGECAEELRKAVHANYTHFISASQGIIKLEGDTGALRNLLANAATLMVKLKEVAAPPPAPLAATVAEEAAAASSAAGDWEQSPDGLRWADALDEIEVALAERQPLDALHAVRRADKLVPRLSAAPPADIPPPAHIALEARVERQRAEMDARRQRLAALADAALSDALAAGGTDLRASSVAAVRAAAGVLAAAAGGAHAARRLLDAHSARLRRLQQQLLKPQNAGGGDADGVEYAGALAQSVFRALAAAADDTAALSSASAPELSSLLVVWALQETERFALLLKRHALAPFAAPAGLAATVSCCLLALVHCRALEVSHGLTLAPRLMRDLWPACEQVLQRRLRRLVEEVRTAAAEDTKTIAAAMGAGSQSGSQLLPAAQLVLGEIQTCVRILTPLAGPRMAAALRQANTDLFGVYAEALAGAFEGRIDESGALPPALSSAVQPAIEQAAALSEDALPKALAPLHDSCGVLCDAGALQEHLAQLVSRLGPYVV</sequence>
<comment type="caution">
    <text evidence="5">The sequence shown here is derived from an EMBL/GenBank/DDBJ whole genome shotgun (WGS) entry which is preliminary data.</text>
</comment>
<evidence type="ECO:0008006" key="7">
    <source>
        <dbReference type="Google" id="ProtNLM"/>
    </source>
</evidence>
<dbReference type="GO" id="GO:0008104">
    <property type="term" value="P:intracellular protein localization"/>
    <property type="evidence" value="ECO:0007669"/>
    <property type="project" value="TreeGrafter"/>
</dbReference>
<keyword evidence="2" id="KW-0813">Transport</keyword>
<feature type="region of interest" description="Disordered" evidence="4">
    <location>
        <begin position="1"/>
        <end position="94"/>
    </location>
</feature>
<evidence type="ECO:0000313" key="5">
    <source>
        <dbReference type="EMBL" id="KAK9836141.1"/>
    </source>
</evidence>
<dbReference type="GO" id="GO:0006893">
    <property type="term" value="P:Golgi to plasma membrane transport"/>
    <property type="evidence" value="ECO:0007669"/>
    <property type="project" value="TreeGrafter"/>
</dbReference>
<dbReference type="SUPFAM" id="SSF74788">
    <property type="entry name" value="Cullin repeat-like"/>
    <property type="match status" value="1"/>
</dbReference>
<dbReference type="GO" id="GO:0006887">
    <property type="term" value="P:exocytosis"/>
    <property type="evidence" value="ECO:0007669"/>
    <property type="project" value="UniProtKB-KW"/>
</dbReference>
<evidence type="ECO:0000313" key="6">
    <source>
        <dbReference type="Proteomes" id="UP001445335"/>
    </source>
</evidence>
<protein>
    <recommendedName>
        <fullName evidence="7">Vacuolar protein sorting-associated protein 51 homolog</fullName>
    </recommendedName>
</protein>
<dbReference type="InterPro" id="IPR016159">
    <property type="entry name" value="Cullin_repeat-like_dom_sf"/>
</dbReference>
<dbReference type="Proteomes" id="UP001445335">
    <property type="component" value="Unassembled WGS sequence"/>
</dbReference>
<keyword evidence="6" id="KW-1185">Reference proteome</keyword>
<feature type="compositionally biased region" description="Low complexity" evidence="4">
    <location>
        <begin position="40"/>
        <end position="50"/>
    </location>
</feature>
<dbReference type="PANTHER" id="PTHR21426">
    <property type="entry name" value="EXOCYST COMPLEX COMPONENT 8"/>
    <property type="match status" value="1"/>
</dbReference>
<keyword evidence="3" id="KW-0268">Exocytosis</keyword>
<evidence type="ECO:0000256" key="4">
    <source>
        <dbReference type="SAM" id="MobiDB-lite"/>
    </source>
</evidence>
<name>A0AAW1RSJ5_9CHLO</name>
<evidence type="ECO:0000256" key="2">
    <source>
        <dbReference type="ARBA" id="ARBA00022448"/>
    </source>
</evidence>
<evidence type="ECO:0000256" key="1">
    <source>
        <dbReference type="ARBA" id="ARBA00007210"/>
    </source>
</evidence>
<feature type="compositionally biased region" description="Polar residues" evidence="4">
    <location>
        <begin position="84"/>
        <end position="94"/>
    </location>
</feature>
<feature type="compositionally biased region" description="Basic residues" evidence="4">
    <location>
        <begin position="51"/>
        <end position="60"/>
    </location>
</feature>
<organism evidence="5 6">
    <name type="scientific">Elliptochloris bilobata</name>
    <dbReference type="NCBI Taxonomy" id="381761"/>
    <lineage>
        <taxon>Eukaryota</taxon>
        <taxon>Viridiplantae</taxon>
        <taxon>Chlorophyta</taxon>
        <taxon>core chlorophytes</taxon>
        <taxon>Trebouxiophyceae</taxon>
        <taxon>Trebouxiophyceae incertae sedis</taxon>
        <taxon>Elliptochloris clade</taxon>
        <taxon>Elliptochloris</taxon>
    </lineage>
</organism>
<dbReference type="GO" id="GO:0000145">
    <property type="term" value="C:exocyst"/>
    <property type="evidence" value="ECO:0007669"/>
    <property type="project" value="InterPro"/>
</dbReference>
<proteinExistence type="inferred from homology"/>
<accession>A0AAW1RSJ5</accession>
<reference evidence="5 6" key="1">
    <citation type="journal article" date="2024" name="Nat. Commun.">
        <title>Phylogenomics reveals the evolutionary origins of lichenization in chlorophyte algae.</title>
        <authorList>
            <person name="Puginier C."/>
            <person name="Libourel C."/>
            <person name="Otte J."/>
            <person name="Skaloud P."/>
            <person name="Haon M."/>
            <person name="Grisel S."/>
            <person name="Petersen M."/>
            <person name="Berrin J.G."/>
            <person name="Delaux P.M."/>
            <person name="Dal Grande F."/>
            <person name="Keller J."/>
        </authorList>
    </citation>
    <scope>NUCLEOTIDE SEQUENCE [LARGE SCALE GENOMIC DNA]</scope>
    <source>
        <strain evidence="5 6">SAG 245.80</strain>
    </source>
</reference>
<dbReference type="EMBL" id="JALJOU010000026">
    <property type="protein sequence ID" value="KAK9836141.1"/>
    <property type="molecule type" value="Genomic_DNA"/>
</dbReference>
<gene>
    <name evidence="5" type="ORF">WJX81_004415</name>
</gene>
<dbReference type="Pfam" id="PF08700">
    <property type="entry name" value="VPS51_Exo84_N"/>
    <property type="match status" value="1"/>
</dbReference>
<evidence type="ECO:0000256" key="3">
    <source>
        <dbReference type="ARBA" id="ARBA00022483"/>
    </source>
</evidence>
<dbReference type="InterPro" id="IPR033961">
    <property type="entry name" value="Exo84"/>
</dbReference>
<dbReference type="AlphaFoldDB" id="A0AAW1RSJ5"/>
<dbReference type="PANTHER" id="PTHR21426:SF12">
    <property type="entry name" value="EXOCYST COMPLEX COMPONENT 8"/>
    <property type="match status" value="1"/>
</dbReference>
<comment type="similarity">
    <text evidence="1">Belongs to the EXO84 family.</text>
</comment>